<protein>
    <submittedName>
        <fullName evidence="1">Uncharacterized protein 348</fullName>
    </submittedName>
</protein>
<proteinExistence type="predicted"/>
<dbReference type="GeneID" id="26643876"/>
<dbReference type="Proteomes" id="UP000008388">
    <property type="component" value="Segment"/>
</dbReference>
<accession>F8SJI2</accession>
<reference evidence="1 2" key="1">
    <citation type="journal article" date="2011" name="Microbiology">
        <title>The Pseudomonas aeruginosa generalized transducing phage phiPA3 is a new member of the phiKZ-like group of 'jumbo' phages, and infects model laboratory strains and clinical isolates from cystic fibrosis patients.</title>
        <authorList>
            <person name="Monson R."/>
            <person name="Foulds I."/>
            <person name="Foweraker J."/>
            <person name="Welch M."/>
            <person name="Salmond G.P."/>
        </authorList>
    </citation>
    <scope>NUCLEOTIDE SEQUENCE [LARGE SCALE GENOMIC DNA]</scope>
</reference>
<sequence length="116" mass="13470">MSINLIREDCRYALKYADLFVAAALQGSSDFYIDSCMGMLAAHGDKSEQYRDYWVSRGLDYKRAQLVYLLTFTKLLGATPKHHSKEWVLTNYHNYVPIFEQLERDHGTEQTHQTSS</sequence>
<evidence type="ECO:0000313" key="1">
    <source>
        <dbReference type="EMBL" id="AEH03771.1"/>
    </source>
</evidence>
<organism evidence="1 2">
    <name type="scientific">Pseudomonas phage PhiPA3</name>
    <name type="common">Pseudomonas aeruginosa phage PhiPA3</name>
    <dbReference type="NCBI Taxonomy" id="998086"/>
    <lineage>
        <taxon>Viruses</taxon>
        <taxon>Duplodnaviria</taxon>
        <taxon>Heunggongvirae</taxon>
        <taxon>Uroviricota</taxon>
        <taxon>Caudoviricetes</taxon>
        <taxon>Chimalliviridae</taxon>
        <taxon>Miltoncavirus</taxon>
        <taxon>Miltoncavirus PhiPA3</taxon>
    </lineage>
</organism>
<gene>
    <name evidence="1" type="primary">348</name>
</gene>
<organismHost>
    <name type="scientific">Pseudomonas aeruginosa</name>
    <dbReference type="NCBI Taxonomy" id="287"/>
</organismHost>
<dbReference type="RefSeq" id="YP_009217427.1">
    <property type="nucleotide sequence ID" value="NC_028999.1"/>
</dbReference>
<dbReference type="EMBL" id="HQ630627">
    <property type="protein sequence ID" value="AEH03771.1"/>
    <property type="molecule type" value="Genomic_DNA"/>
</dbReference>
<dbReference type="KEGG" id="vg:26643876"/>
<name>F8SJI2_BPPA3</name>
<keyword evidence="2" id="KW-1185">Reference proteome</keyword>
<dbReference type="OrthoDB" id="37303at10239"/>
<evidence type="ECO:0000313" key="2">
    <source>
        <dbReference type="Proteomes" id="UP000008388"/>
    </source>
</evidence>